<evidence type="ECO:0000256" key="1">
    <source>
        <dbReference type="SAM" id="MobiDB-lite"/>
    </source>
</evidence>
<organism evidence="2 3">
    <name type="scientific">Gulo gulo</name>
    <name type="common">Wolverine</name>
    <name type="synonym">Gluton</name>
    <dbReference type="NCBI Taxonomy" id="48420"/>
    <lineage>
        <taxon>Eukaryota</taxon>
        <taxon>Metazoa</taxon>
        <taxon>Chordata</taxon>
        <taxon>Craniata</taxon>
        <taxon>Vertebrata</taxon>
        <taxon>Euteleostomi</taxon>
        <taxon>Mammalia</taxon>
        <taxon>Eutheria</taxon>
        <taxon>Laurasiatheria</taxon>
        <taxon>Carnivora</taxon>
        <taxon>Caniformia</taxon>
        <taxon>Musteloidea</taxon>
        <taxon>Mustelidae</taxon>
        <taxon>Guloninae</taxon>
        <taxon>Gulo</taxon>
    </lineage>
</organism>
<protein>
    <submittedName>
        <fullName evidence="2">Uncharacterized protein</fullName>
    </submittedName>
</protein>
<evidence type="ECO:0000313" key="2">
    <source>
        <dbReference type="EMBL" id="VCW76735.1"/>
    </source>
</evidence>
<accession>A0A9X9LMG8</accession>
<dbReference type="Proteomes" id="UP000269945">
    <property type="component" value="Unassembled WGS sequence"/>
</dbReference>
<dbReference type="AlphaFoldDB" id="A0A9X9LMG8"/>
<feature type="non-terminal residue" evidence="2">
    <location>
        <position position="85"/>
    </location>
</feature>
<name>A0A9X9LMG8_GULGU</name>
<gene>
    <name evidence="2" type="ORF">BN2614_LOCUS2</name>
</gene>
<sequence length="85" mass="8785">MGCLTGHKEPHEAGGVRMDTTGLMQSVCLGIVGLLASRGSGQQDCSRSGIPSEPGPLGRVNTGGVCSTRRKFRIPSHGVGLHVQC</sequence>
<reference evidence="2 3" key="1">
    <citation type="submission" date="2018-10" db="EMBL/GenBank/DDBJ databases">
        <authorList>
            <person name="Ekblom R."/>
            <person name="Jareborg N."/>
        </authorList>
    </citation>
    <scope>NUCLEOTIDE SEQUENCE [LARGE SCALE GENOMIC DNA]</scope>
    <source>
        <tissue evidence="2">Muscle</tissue>
    </source>
</reference>
<proteinExistence type="predicted"/>
<comment type="caution">
    <text evidence="2">The sequence shown here is derived from an EMBL/GenBank/DDBJ whole genome shotgun (WGS) entry which is preliminary data.</text>
</comment>
<feature type="region of interest" description="Disordered" evidence="1">
    <location>
        <begin position="40"/>
        <end position="62"/>
    </location>
</feature>
<evidence type="ECO:0000313" key="3">
    <source>
        <dbReference type="Proteomes" id="UP000269945"/>
    </source>
</evidence>
<keyword evidence="3" id="KW-1185">Reference proteome</keyword>
<dbReference type="EMBL" id="CYRY02007822">
    <property type="protein sequence ID" value="VCW76735.1"/>
    <property type="molecule type" value="Genomic_DNA"/>
</dbReference>